<keyword evidence="2 6" id="KW-0889">Transcription antitermination</keyword>
<dbReference type="NCBIfam" id="NF001223">
    <property type="entry name" value="PRK00202.1-1"/>
    <property type="match status" value="1"/>
</dbReference>
<keyword evidence="4 6" id="KW-0805">Transcription regulation</keyword>
<accession>A0A202F6V3</accession>
<dbReference type="SUPFAM" id="SSF48013">
    <property type="entry name" value="NusB-like"/>
    <property type="match status" value="1"/>
</dbReference>
<dbReference type="InterPro" id="IPR006027">
    <property type="entry name" value="NusB_RsmB_TIM44"/>
</dbReference>
<keyword evidence="3 6" id="KW-0694">RNA-binding</keyword>
<organism evidence="8 9">
    <name type="scientific">Companilactobacillus bobalius</name>
    <dbReference type="NCBI Taxonomy" id="2801451"/>
    <lineage>
        <taxon>Bacteria</taxon>
        <taxon>Bacillati</taxon>
        <taxon>Bacillota</taxon>
        <taxon>Bacilli</taxon>
        <taxon>Lactobacillales</taxon>
        <taxon>Lactobacillaceae</taxon>
        <taxon>Companilactobacillus</taxon>
    </lineage>
</organism>
<evidence type="ECO:0000313" key="8">
    <source>
        <dbReference type="EMBL" id="OVE96219.1"/>
    </source>
</evidence>
<name>A0A202F6V3_9LACO</name>
<reference evidence="8 9" key="1">
    <citation type="submission" date="2017-03" db="EMBL/GenBank/DDBJ databases">
        <title>Genome sequence of Lactobacillus bobalius KACC 16343.</title>
        <authorList>
            <person name="Chun J."/>
        </authorList>
    </citation>
    <scope>NUCLEOTIDE SEQUENCE [LARGE SCALE GENOMIC DNA]</scope>
    <source>
        <strain evidence="8 9">KACC 16343</strain>
    </source>
</reference>
<comment type="function">
    <text evidence="6">Involved in transcription antitermination. Required for transcription of ribosomal RNA (rRNA) genes. Binds specifically to the boxA antiterminator sequence of the ribosomal RNA (rrn) operons.</text>
</comment>
<evidence type="ECO:0000256" key="1">
    <source>
        <dbReference type="ARBA" id="ARBA00005952"/>
    </source>
</evidence>
<dbReference type="GO" id="GO:0003723">
    <property type="term" value="F:RNA binding"/>
    <property type="evidence" value="ECO:0007669"/>
    <property type="project" value="UniProtKB-UniRule"/>
</dbReference>
<evidence type="ECO:0000256" key="4">
    <source>
        <dbReference type="ARBA" id="ARBA00023015"/>
    </source>
</evidence>
<dbReference type="GO" id="GO:0006353">
    <property type="term" value="P:DNA-templated transcription termination"/>
    <property type="evidence" value="ECO:0007669"/>
    <property type="project" value="UniProtKB-UniRule"/>
</dbReference>
<comment type="similarity">
    <text evidence="1 6">Belongs to the NusB family.</text>
</comment>
<protein>
    <recommendedName>
        <fullName evidence="6">Transcription antitermination protein NusB</fullName>
    </recommendedName>
    <alternativeName>
        <fullName evidence="6">Antitermination factor NusB</fullName>
    </alternativeName>
</protein>
<dbReference type="AlphaFoldDB" id="A0A202F6V3"/>
<dbReference type="GO" id="GO:0031564">
    <property type="term" value="P:transcription antitermination"/>
    <property type="evidence" value="ECO:0007669"/>
    <property type="project" value="UniProtKB-KW"/>
</dbReference>
<evidence type="ECO:0000256" key="5">
    <source>
        <dbReference type="ARBA" id="ARBA00023163"/>
    </source>
</evidence>
<evidence type="ECO:0000256" key="6">
    <source>
        <dbReference type="HAMAP-Rule" id="MF_00073"/>
    </source>
</evidence>
<evidence type="ECO:0000256" key="2">
    <source>
        <dbReference type="ARBA" id="ARBA00022814"/>
    </source>
</evidence>
<evidence type="ECO:0000313" key="9">
    <source>
        <dbReference type="Proteomes" id="UP000196232"/>
    </source>
</evidence>
<dbReference type="InterPro" id="IPR011605">
    <property type="entry name" value="NusB_fam"/>
</dbReference>
<dbReference type="Proteomes" id="UP000196232">
    <property type="component" value="Unassembled WGS sequence"/>
</dbReference>
<dbReference type="PANTHER" id="PTHR11078:SF3">
    <property type="entry name" value="ANTITERMINATION NUSB DOMAIN-CONTAINING PROTEIN"/>
    <property type="match status" value="1"/>
</dbReference>
<keyword evidence="5 6" id="KW-0804">Transcription</keyword>
<feature type="domain" description="NusB/RsmB/TIM44" evidence="7">
    <location>
        <begin position="5"/>
        <end position="132"/>
    </location>
</feature>
<evidence type="ECO:0000259" key="7">
    <source>
        <dbReference type="Pfam" id="PF01029"/>
    </source>
</evidence>
<dbReference type="HAMAP" id="MF_00073">
    <property type="entry name" value="NusB"/>
    <property type="match status" value="1"/>
</dbReference>
<dbReference type="EMBL" id="MYFM01000008">
    <property type="protein sequence ID" value="OVE96219.1"/>
    <property type="molecule type" value="Genomic_DNA"/>
</dbReference>
<dbReference type="GO" id="GO:0005829">
    <property type="term" value="C:cytosol"/>
    <property type="evidence" value="ECO:0007669"/>
    <property type="project" value="TreeGrafter"/>
</dbReference>
<sequence length="134" mass="15116">MISRHKIRELAVQSLFSIETTQDTPQDAISSTMQLCDLTSEAVPDYLTFLVSGVVEHQDDLDKEISEHLKNKWTVQRLSRIDRSILRVGLFEMENSLEVPRKVAIDEAIEMAGDFGDKDSKSFVNGILSNFVEG</sequence>
<evidence type="ECO:0000256" key="3">
    <source>
        <dbReference type="ARBA" id="ARBA00022884"/>
    </source>
</evidence>
<proteinExistence type="inferred from homology"/>
<comment type="caution">
    <text evidence="8">The sequence shown here is derived from an EMBL/GenBank/DDBJ whole genome shotgun (WGS) entry which is preliminary data.</text>
</comment>
<dbReference type="RefSeq" id="WP_054641974.1">
    <property type="nucleotide sequence ID" value="NZ_LNUA01000060.1"/>
</dbReference>
<dbReference type="NCBIfam" id="TIGR01951">
    <property type="entry name" value="nusB"/>
    <property type="match status" value="1"/>
</dbReference>
<gene>
    <name evidence="6" type="primary">nusB</name>
    <name evidence="8" type="ORF">LKACC16343_02519</name>
</gene>
<dbReference type="Pfam" id="PF01029">
    <property type="entry name" value="NusB"/>
    <property type="match status" value="1"/>
</dbReference>
<dbReference type="InterPro" id="IPR035926">
    <property type="entry name" value="NusB-like_sf"/>
</dbReference>
<dbReference type="Gene3D" id="1.10.940.10">
    <property type="entry name" value="NusB-like"/>
    <property type="match status" value="1"/>
</dbReference>
<dbReference type="PANTHER" id="PTHR11078">
    <property type="entry name" value="N UTILIZATION SUBSTANCE PROTEIN B-RELATED"/>
    <property type="match status" value="1"/>
</dbReference>